<dbReference type="Pfam" id="PF09836">
    <property type="entry name" value="DUF2063"/>
    <property type="match status" value="1"/>
</dbReference>
<proteinExistence type="predicted"/>
<dbReference type="AlphaFoldDB" id="A0A1D2QSY9"/>
<sequence length="259" mass="30189">MKHLSQWQQDFTESLFTDLSSSLQASFQTMSETAQQQRFAIYKNNVFYSLSNALGDLYPVVKRLVGDDFFAGTAAYYLQQHPPQQAAMVSFGQEFPEFLQDFEHTQTMPYLSHVAQLELYWHQAYHAKDEIALHKEDFSNMNPEDLATATITFHPSLSILSSDYPIFSIWQTNQEDNENQENIHLNERQQVLVVRPYDEVVLYKIDNGIYTFIDRLRKRASFEEAIEDTITEDNQFDTSAGIRFLIQEHLLTNILYNNS</sequence>
<accession>A0A1D2QSY9</accession>
<dbReference type="EMBL" id="MDLC01000005">
    <property type="protein sequence ID" value="ODS24702.1"/>
    <property type="molecule type" value="Genomic_DNA"/>
</dbReference>
<evidence type="ECO:0000259" key="1">
    <source>
        <dbReference type="Pfam" id="PF09836"/>
    </source>
</evidence>
<reference evidence="2 3" key="1">
    <citation type="journal article" date="2016" name="Appl. Environ. Microbiol.">
        <title>Lack of Overt Genome Reduction in the Bryostatin-Producing Bryozoan Symbiont "Candidatus Endobugula sertula".</title>
        <authorList>
            <person name="Miller I.J."/>
            <person name="Vanee N."/>
            <person name="Fong S.S."/>
            <person name="Lim-Fong G.E."/>
            <person name="Kwan J.C."/>
        </authorList>
    </citation>
    <scope>NUCLEOTIDE SEQUENCE [LARGE SCALE GENOMIC DNA]</scope>
    <source>
        <strain evidence="2">AB1-4</strain>
    </source>
</reference>
<comment type="caution">
    <text evidence="2">The sequence shown here is derived from an EMBL/GenBank/DDBJ whole genome shotgun (WGS) entry which is preliminary data.</text>
</comment>
<feature type="domain" description="Putative DNA-binding" evidence="1">
    <location>
        <begin position="6"/>
        <end position="99"/>
    </location>
</feature>
<dbReference type="InterPro" id="IPR044922">
    <property type="entry name" value="DUF2063_N_sf"/>
</dbReference>
<evidence type="ECO:0000313" key="3">
    <source>
        <dbReference type="Proteomes" id="UP000242502"/>
    </source>
</evidence>
<dbReference type="InterPro" id="IPR018640">
    <property type="entry name" value="DUF2063"/>
</dbReference>
<dbReference type="STRING" id="62101.AB835_02175"/>
<gene>
    <name evidence="2" type="ORF">AB835_02175</name>
</gene>
<organism evidence="2 3">
    <name type="scientific">Candidatus Endobugula sertula</name>
    <name type="common">Bugula neritina bacterial symbiont</name>
    <dbReference type="NCBI Taxonomy" id="62101"/>
    <lineage>
        <taxon>Bacteria</taxon>
        <taxon>Pseudomonadati</taxon>
        <taxon>Pseudomonadota</taxon>
        <taxon>Gammaproteobacteria</taxon>
        <taxon>Cellvibrionales</taxon>
        <taxon>Cellvibrionaceae</taxon>
        <taxon>Candidatus Endobugula</taxon>
    </lineage>
</organism>
<evidence type="ECO:0000313" key="2">
    <source>
        <dbReference type="EMBL" id="ODS24702.1"/>
    </source>
</evidence>
<protein>
    <recommendedName>
        <fullName evidence="1">Putative DNA-binding domain-containing protein</fullName>
    </recommendedName>
</protein>
<dbReference type="Gene3D" id="1.10.150.690">
    <property type="entry name" value="DUF2063"/>
    <property type="match status" value="1"/>
</dbReference>
<name>A0A1D2QSY9_9GAMM</name>
<dbReference type="Proteomes" id="UP000242502">
    <property type="component" value="Unassembled WGS sequence"/>
</dbReference>